<name>A0A174KQ48_BACUN</name>
<gene>
    <name evidence="1" type="ORF">ERS852510_00868</name>
</gene>
<dbReference type="RefSeq" id="WP_057252684.1">
    <property type="nucleotide sequence ID" value="NZ_CZAO01000003.1"/>
</dbReference>
<dbReference type="AlphaFoldDB" id="A0A174KQ48"/>
<reference evidence="1 2" key="1">
    <citation type="submission" date="2015-09" db="EMBL/GenBank/DDBJ databases">
        <authorList>
            <consortium name="Pathogen Informatics"/>
        </authorList>
    </citation>
    <scope>NUCLEOTIDE SEQUENCE [LARGE SCALE GENOMIC DNA]</scope>
    <source>
        <strain evidence="1 2">2789STDY5834898</strain>
    </source>
</reference>
<dbReference type="EMBL" id="CZAO01000003">
    <property type="protein sequence ID" value="CUP11360.1"/>
    <property type="molecule type" value="Genomic_DNA"/>
</dbReference>
<protein>
    <recommendedName>
        <fullName evidence="3">Guanylate cyclase domain-containing protein</fullName>
    </recommendedName>
</protein>
<organism evidence="1 2">
    <name type="scientific">Bacteroides uniformis</name>
    <dbReference type="NCBI Taxonomy" id="820"/>
    <lineage>
        <taxon>Bacteria</taxon>
        <taxon>Pseudomonadati</taxon>
        <taxon>Bacteroidota</taxon>
        <taxon>Bacteroidia</taxon>
        <taxon>Bacteroidales</taxon>
        <taxon>Bacteroidaceae</taxon>
        <taxon>Bacteroides</taxon>
    </lineage>
</organism>
<dbReference type="Proteomes" id="UP000095766">
    <property type="component" value="Unassembled WGS sequence"/>
</dbReference>
<proteinExistence type="predicted"/>
<evidence type="ECO:0000313" key="1">
    <source>
        <dbReference type="EMBL" id="CUP11360.1"/>
    </source>
</evidence>
<evidence type="ECO:0008006" key="3">
    <source>
        <dbReference type="Google" id="ProtNLM"/>
    </source>
</evidence>
<sequence>MAKDIINKKYNIVDTPQEAITWNDDAERLILYADIMGFSHRVTQSNHNELKEDLLKFKRSWDAKSIPLRKGDHLRSVQFSDSILIVVNGTNEKMFNLITKAAVRLMQSAVSLGFPIKGVIAQGKFTYDKNNELYFGLPLVEAYQLHDEIYYYGVVVHHSAEQTVKLYSDATRPYTKAKVNLKKGKTSHYHLSWHLLDTKLSKGNIEDLVNIWLDKIEESVSGAPRIYVDNTRDVIASDNTQWETTIEDVELK</sequence>
<accession>A0A174KQ48</accession>
<evidence type="ECO:0000313" key="2">
    <source>
        <dbReference type="Proteomes" id="UP000095766"/>
    </source>
</evidence>